<proteinExistence type="predicted"/>
<feature type="compositionally biased region" description="Basic and acidic residues" evidence="4">
    <location>
        <begin position="114"/>
        <end position="125"/>
    </location>
</feature>
<protein>
    <submittedName>
        <fullName evidence="8">ShKT domain-containing protein</fullName>
    </submittedName>
</protein>
<organism evidence="7 8">
    <name type="scientific">Plectus sambesii</name>
    <dbReference type="NCBI Taxonomy" id="2011161"/>
    <lineage>
        <taxon>Eukaryota</taxon>
        <taxon>Metazoa</taxon>
        <taxon>Ecdysozoa</taxon>
        <taxon>Nematoda</taxon>
        <taxon>Chromadorea</taxon>
        <taxon>Plectida</taxon>
        <taxon>Plectina</taxon>
        <taxon>Plectoidea</taxon>
        <taxon>Plectidae</taxon>
        <taxon>Plectus</taxon>
    </lineage>
</organism>
<evidence type="ECO:0000256" key="2">
    <source>
        <dbReference type="ARBA" id="ARBA00023157"/>
    </source>
</evidence>
<evidence type="ECO:0000259" key="6">
    <source>
        <dbReference type="PROSITE" id="PS51670"/>
    </source>
</evidence>
<name>A0A914WPN6_9BILA</name>
<dbReference type="InterPro" id="IPR003582">
    <property type="entry name" value="ShKT_dom"/>
</dbReference>
<dbReference type="PANTHER" id="PTHR46219:SF15">
    <property type="entry name" value="SHKT DOMAIN-CONTAINING PROTEIN"/>
    <property type="match status" value="1"/>
</dbReference>
<evidence type="ECO:0000256" key="4">
    <source>
        <dbReference type="SAM" id="MobiDB-lite"/>
    </source>
</evidence>
<reference evidence="8" key="1">
    <citation type="submission" date="2022-11" db="UniProtKB">
        <authorList>
            <consortium name="WormBaseParasite"/>
        </authorList>
    </citation>
    <scope>IDENTIFICATION</scope>
</reference>
<dbReference type="FunFam" id="1.10.10.1940:FF:000002">
    <property type="entry name" value="PHAryngeal gland Toxin-related"/>
    <property type="match status" value="1"/>
</dbReference>
<evidence type="ECO:0000256" key="1">
    <source>
        <dbReference type="ARBA" id="ARBA00022729"/>
    </source>
</evidence>
<feature type="disulfide bond" evidence="3">
    <location>
        <begin position="79"/>
        <end position="113"/>
    </location>
</feature>
<feature type="domain" description="ShKT" evidence="6">
    <location>
        <begin position="79"/>
        <end position="113"/>
    </location>
</feature>
<dbReference type="AlphaFoldDB" id="A0A914WPN6"/>
<dbReference type="SMART" id="SM00254">
    <property type="entry name" value="ShKT"/>
    <property type="match status" value="1"/>
</dbReference>
<sequence length="177" mass="19389">MLRVVTSLVVIACATYYLPVAESSVCPIFTALIGPCVSFMCPENATCICGCCCQRIMLTTRLSRGLRLGAARTGSGSNCRDRLPDCPQKRHLCNNAQFYDMMAEKCPKTCDRCPKASKQPGKEDTETVEDQEEERKDTYTSIAEWYGNNRGGYGSYGSYGNGGYGSGYGSNYGNYYG</sequence>
<evidence type="ECO:0000313" key="8">
    <source>
        <dbReference type="WBParaSite" id="PSAMB.scaffold4690size13849.g24916.t1"/>
    </source>
</evidence>
<accession>A0A914WPN6</accession>
<keyword evidence="7" id="KW-1185">Reference proteome</keyword>
<dbReference type="Gene3D" id="1.10.10.1940">
    <property type="match status" value="1"/>
</dbReference>
<dbReference type="Pfam" id="PF01549">
    <property type="entry name" value="ShK"/>
    <property type="match status" value="1"/>
</dbReference>
<comment type="caution">
    <text evidence="3">Lacks conserved residue(s) required for the propagation of feature annotation.</text>
</comment>
<feature type="chain" id="PRO_5037112481" evidence="5">
    <location>
        <begin position="24"/>
        <end position="177"/>
    </location>
</feature>
<dbReference type="PANTHER" id="PTHR46219">
    <property type="entry name" value="PROTEIN CBG11138"/>
    <property type="match status" value="1"/>
</dbReference>
<keyword evidence="1 5" id="KW-0732">Signal</keyword>
<keyword evidence="2 3" id="KW-1015">Disulfide bond</keyword>
<dbReference type="PROSITE" id="PS51670">
    <property type="entry name" value="SHKT"/>
    <property type="match status" value="1"/>
</dbReference>
<evidence type="ECO:0000256" key="3">
    <source>
        <dbReference type="PROSITE-ProRule" id="PRU01005"/>
    </source>
</evidence>
<evidence type="ECO:0000313" key="7">
    <source>
        <dbReference type="Proteomes" id="UP000887566"/>
    </source>
</evidence>
<dbReference type="Proteomes" id="UP000887566">
    <property type="component" value="Unplaced"/>
</dbReference>
<evidence type="ECO:0000256" key="5">
    <source>
        <dbReference type="SAM" id="SignalP"/>
    </source>
</evidence>
<dbReference type="WBParaSite" id="PSAMB.scaffold4690size13849.g24916.t1">
    <property type="protein sequence ID" value="PSAMB.scaffold4690size13849.g24916.t1"/>
    <property type="gene ID" value="PSAMB.scaffold4690size13849.g24916"/>
</dbReference>
<feature type="signal peptide" evidence="5">
    <location>
        <begin position="1"/>
        <end position="23"/>
    </location>
</feature>
<feature type="region of interest" description="Disordered" evidence="4">
    <location>
        <begin position="114"/>
        <end position="136"/>
    </location>
</feature>